<reference evidence="3" key="1">
    <citation type="journal article" date="2020" name="Nat. Commun.">
        <title>Genome sequence of the cluster root forming white lupin.</title>
        <authorList>
            <person name="Hufnagel B."/>
            <person name="Marques A."/>
            <person name="Soriano A."/>
            <person name="Marques L."/>
            <person name="Divol F."/>
            <person name="Doumas P."/>
            <person name="Sallet E."/>
            <person name="Mancinotti D."/>
            <person name="Carrere S."/>
            <person name="Marande W."/>
            <person name="Arribat S."/>
            <person name="Keller J."/>
            <person name="Huneau C."/>
            <person name="Blein T."/>
            <person name="Aime D."/>
            <person name="Laguerre M."/>
            <person name="Taylor J."/>
            <person name="Schubert V."/>
            <person name="Nelson M."/>
            <person name="Geu-Flores F."/>
            <person name="Crespi M."/>
            <person name="Gallardo-Guerrero K."/>
            <person name="Delaux P.-M."/>
            <person name="Salse J."/>
            <person name="Berges H."/>
            <person name="Guyot R."/>
            <person name="Gouzy J."/>
            <person name="Peret B."/>
        </authorList>
    </citation>
    <scope>NUCLEOTIDE SEQUENCE [LARGE SCALE GENOMIC DNA]</scope>
    <source>
        <strain evidence="3">cv. Amiga</strain>
    </source>
</reference>
<protein>
    <submittedName>
        <fullName evidence="2">Putative 1,3-beta-glucan synthase</fullName>
    </submittedName>
</protein>
<proteinExistence type="predicted"/>
<sequence>MSRVEKLWERLVRAALRKERTGGDAYEHPVGGIVGNVPAALSKNSDIDEILRVADGIQDEDPNISRICMFFTTCFVLLMYFLFIFLILILTPV</sequence>
<dbReference type="OrthoDB" id="783370at2759"/>
<name>A0A6A4QYQ2_LUPAL</name>
<accession>A0A6A4QYQ2</accession>
<dbReference type="Proteomes" id="UP000447434">
    <property type="component" value="Chromosome 2"/>
</dbReference>
<keyword evidence="1" id="KW-0812">Transmembrane</keyword>
<gene>
    <name evidence="2" type="ORF">Lalb_Chr02g0144251</name>
</gene>
<evidence type="ECO:0000313" key="3">
    <source>
        <dbReference type="Proteomes" id="UP000447434"/>
    </source>
</evidence>
<dbReference type="AlphaFoldDB" id="A0A6A4QYQ2"/>
<organism evidence="2 3">
    <name type="scientific">Lupinus albus</name>
    <name type="common">White lupine</name>
    <name type="synonym">Lupinus termis</name>
    <dbReference type="NCBI Taxonomy" id="3870"/>
    <lineage>
        <taxon>Eukaryota</taxon>
        <taxon>Viridiplantae</taxon>
        <taxon>Streptophyta</taxon>
        <taxon>Embryophyta</taxon>
        <taxon>Tracheophyta</taxon>
        <taxon>Spermatophyta</taxon>
        <taxon>Magnoliopsida</taxon>
        <taxon>eudicotyledons</taxon>
        <taxon>Gunneridae</taxon>
        <taxon>Pentapetalae</taxon>
        <taxon>rosids</taxon>
        <taxon>fabids</taxon>
        <taxon>Fabales</taxon>
        <taxon>Fabaceae</taxon>
        <taxon>Papilionoideae</taxon>
        <taxon>50 kb inversion clade</taxon>
        <taxon>genistoids sensu lato</taxon>
        <taxon>core genistoids</taxon>
        <taxon>Genisteae</taxon>
        <taxon>Lupinus</taxon>
    </lineage>
</organism>
<keyword evidence="1" id="KW-1133">Transmembrane helix</keyword>
<keyword evidence="3" id="KW-1185">Reference proteome</keyword>
<dbReference type="EMBL" id="WOCE01000002">
    <property type="protein sequence ID" value="KAE9618583.1"/>
    <property type="molecule type" value="Genomic_DNA"/>
</dbReference>
<comment type="caution">
    <text evidence="2">The sequence shown here is derived from an EMBL/GenBank/DDBJ whole genome shotgun (WGS) entry which is preliminary data.</text>
</comment>
<evidence type="ECO:0000256" key="1">
    <source>
        <dbReference type="SAM" id="Phobius"/>
    </source>
</evidence>
<evidence type="ECO:0000313" key="2">
    <source>
        <dbReference type="EMBL" id="KAE9618583.1"/>
    </source>
</evidence>
<keyword evidence="1" id="KW-0472">Membrane</keyword>
<feature type="transmembrane region" description="Helical" evidence="1">
    <location>
        <begin position="67"/>
        <end position="90"/>
    </location>
</feature>